<evidence type="ECO:0000313" key="1">
    <source>
        <dbReference type="EMBL" id="CAE0817725.1"/>
    </source>
</evidence>
<organism evidence="2">
    <name type="scientific">Eutreptiella gymnastica</name>
    <dbReference type="NCBI Taxonomy" id="73025"/>
    <lineage>
        <taxon>Eukaryota</taxon>
        <taxon>Discoba</taxon>
        <taxon>Euglenozoa</taxon>
        <taxon>Euglenida</taxon>
        <taxon>Spirocuta</taxon>
        <taxon>Euglenophyceae</taxon>
        <taxon>Eutreptiales</taxon>
        <taxon>Eutreptiaceae</taxon>
        <taxon>Eutreptiella</taxon>
    </lineage>
</organism>
<sequence length="131" mass="14876">MENQSHSNYSSVFSTKNTDHCRVDGECNVRLVVGSAVLSEKERWRALVLSWVQLGDLPALEIEVSGWTELAGWRCLNFTNNSGNMRRALEEEETATYHVLLASFIRSLFVPRKCPFVCAVQKLEIVVDSQR</sequence>
<reference evidence="2" key="1">
    <citation type="submission" date="2021-01" db="EMBL/GenBank/DDBJ databases">
        <authorList>
            <person name="Corre E."/>
            <person name="Pelletier E."/>
            <person name="Niang G."/>
            <person name="Scheremetjew M."/>
            <person name="Finn R."/>
            <person name="Kale V."/>
            <person name="Holt S."/>
            <person name="Cochrane G."/>
            <person name="Meng A."/>
            <person name="Brown T."/>
            <person name="Cohen L."/>
        </authorList>
    </citation>
    <scope>NUCLEOTIDE SEQUENCE</scope>
    <source>
        <strain evidence="2">CCMP1594</strain>
    </source>
</reference>
<accession>A0A6T2C0D5</accession>
<name>A0A6T2C0D5_9EUGL</name>
<proteinExistence type="predicted"/>
<dbReference type="EMBL" id="HBJA01082751">
    <property type="protein sequence ID" value="CAE0817726.1"/>
    <property type="molecule type" value="Transcribed_RNA"/>
</dbReference>
<gene>
    <name evidence="1" type="ORF">EGYM00163_LOCUS28893</name>
    <name evidence="2" type="ORF">EGYM00163_LOCUS28894</name>
</gene>
<dbReference type="EMBL" id="HBJA01082747">
    <property type="protein sequence ID" value="CAE0817725.1"/>
    <property type="molecule type" value="Transcribed_RNA"/>
</dbReference>
<evidence type="ECO:0000313" key="2">
    <source>
        <dbReference type="EMBL" id="CAE0817726.1"/>
    </source>
</evidence>
<dbReference type="AlphaFoldDB" id="A0A6T2C0D5"/>
<protein>
    <submittedName>
        <fullName evidence="2">Uncharacterized protein</fullName>
    </submittedName>
</protein>